<dbReference type="GO" id="GO:0006400">
    <property type="term" value="P:tRNA modification"/>
    <property type="evidence" value="ECO:0007669"/>
    <property type="project" value="UniProtKB-UniRule"/>
</dbReference>
<comment type="catalytic activity">
    <reaction evidence="6 7">
        <text>cytidine(34) in tRNA(Ile2) + L-lysine + ATP = lysidine(34) in tRNA(Ile2) + AMP + diphosphate + H(+)</text>
        <dbReference type="Rhea" id="RHEA:43744"/>
        <dbReference type="Rhea" id="RHEA-COMP:10625"/>
        <dbReference type="Rhea" id="RHEA-COMP:10670"/>
        <dbReference type="ChEBI" id="CHEBI:15378"/>
        <dbReference type="ChEBI" id="CHEBI:30616"/>
        <dbReference type="ChEBI" id="CHEBI:32551"/>
        <dbReference type="ChEBI" id="CHEBI:33019"/>
        <dbReference type="ChEBI" id="CHEBI:82748"/>
        <dbReference type="ChEBI" id="CHEBI:83665"/>
        <dbReference type="ChEBI" id="CHEBI:456215"/>
        <dbReference type="EC" id="6.3.4.19"/>
    </reaction>
</comment>
<dbReference type="Pfam" id="PF01171">
    <property type="entry name" value="ATP_bind_3"/>
    <property type="match status" value="1"/>
</dbReference>
<dbReference type="PANTHER" id="PTHR43033:SF1">
    <property type="entry name" value="TRNA(ILE)-LYSIDINE SYNTHASE-RELATED"/>
    <property type="match status" value="1"/>
</dbReference>
<feature type="domain" description="tRNA(Ile)-lysidine/2-thiocytidine synthase N-terminal" evidence="8">
    <location>
        <begin position="56"/>
        <end position="228"/>
    </location>
</feature>
<reference evidence="11" key="1">
    <citation type="submission" date="2016-10" db="EMBL/GenBank/DDBJ databases">
        <authorList>
            <person name="Varghese N."/>
            <person name="Submissions S."/>
        </authorList>
    </citation>
    <scope>NUCLEOTIDE SEQUENCE [LARGE SCALE GENOMIC DNA]</scope>
    <source>
        <strain evidence="11">DSM 45501</strain>
    </source>
</reference>
<dbReference type="EC" id="6.3.4.19" evidence="7"/>
<evidence type="ECO:0000313" key="10">
    <source>
        <dbReference type="EMBL" id="SFT88706.1"/>
    </source>
</evidence>
<dbReference type="SUPFAM" id="SSF82829">
    <property type="entry name" value="MesJ substrate recognition domain-like"/>
    <property type="match status" value="1"/>
</dbReference>
<evidence type="ECO:0000256" key="6">
    <source>
        <dbReference type="ARBA" id="ARBA00048539"/>
    </source>
</evidence>
<evidence type="ECO:0000259" key="8">
    <source>
        <dbReference type="Pfam" id="PF01171"/>
    </source>
</evidence>
<comment type="domain">
    <text evidence="7">The N-terminal region contains the highly conserved SGGXDS motif, predicted to be a P-loop motif involved in ATP binding.</text>
</comment>
<dbReference type="SUPFAM" id="SSF52402">
    <property type="entry name" value="Adenine nucleotide alpha hydrolases-like"/>
    <property type="match status" value="1"/>
</dbReference>
<dbReference type="Gene3D" id="1.20.59.20">
    <property type="match status" value="1"/>
</dbReference>
<dbReference type="Gene3D" id="3.40.50.620">
    <property type="entry name" value="HUPs"/>
    <property type="match status" value="1"/>
</dbReference>
<feature type="domain" description="tRNA(Ile)-lysidine synthase substrate-binding" evidence="9">
    <location>
        <begin position="277"/>
        <end position="342"/>
    </location>
</feature>
<evidence type="ECO:0000256" key="2">
    <source>
        <dbReference type="ARBA" id="ARBA00022598"/>
    </source>
</evidence>
<dbReference type="GO" id="GO:0032267">
    <property type="term" value="F:tRNA(Ile)-lysidine synthase activity"/>
    <property type="evidence" value="ECO:0007669"/>
    <property type="project" value="UniProtKB-EC"/>
</dbReference>
<protein>
    <recommendedName>
        <fullName evidence="7">tRNA(Ile)-lysidine synthase</fullName>
        <ecNumber evidence="7">6.3.4.19</ecNumber>
    </recommendedName>
    <alternativeName>
        <fullName evidence="7">tRNA(Ile)-2-lysyl-cytidine synthase</fullName>
    </alternativeName>
    <alternativeName>
        <fullName evidence="7">tRNA(Ile)-lysidine synthetase</fullName>
    </alternativeName>
</protein>
<keyword evidence="1 7" id="KW-0963">Cytoplasm</keyword>
<dbReference type="GO" id="GO:0005737">
    <property type="term" value="C:cytoplasm"/>
    <property type="evidence" value="ECO:0007669"/>
    <property type="project" value="UniProtKB-SubCell"/>
</dbReference>
<dbReference type="Proteomes" id="UP000199165">
    <property type="component" value="Unassembled WGS sequence"/>
</dbReference>
<dbReference type="InterPro" id="IPR015262">
    <property type="entry name" value="tRNA_Ile_lys_synt_subst-bd"/>
</dbReference>
<dbReference type="HAMAP" id="MF_01161">
    <property type="entry name" value="tRNA_Ile_lys_synt"/>
    <property type="match status" value="1"/>
</dbReference>
<evidence type="ECO:0000256" key="4">
    <source>
        <dbReference type="ARBA" id="ARBA00022741"/>
    </source>
</evidence>
<dbReference type="InterPro" id="IPR011063">
    <property type="entry name" value="TilS/TtcA_N"/>
</dbReference>
<name>A0A1I7BNG9_9ACTN</name>
<evidence type="ECO:0000259" key="9">
    <source>
        <dbReference type="Pfam" id="PF09179"/>
    </source>
</evidence>
<comment type="function">
    <text evidence="7">Ligates lysine onto the cytidine present at position 34 of the AUA codon-specific tRNA(Ile) that contains the anticodon CAU, in an ATP-dependent manner. Cytidine is converted to lysidine, thus changing the amino acid specificity of the tRNA from methionine to isoleucine.</text>
</comment>
<keyword evidence="4 7" id="KW-0547">Nucleotide-binding</keyword>
<feature type="binding site" evidence="7">
    <location>
        <begin position="61"/>
        <end position="66"/>
    </location>
    <ligand>
        <name>ATP</name>
        <dbReference type="ChEBI" id="CHEBI:30616"/>
    </ligand>
</feature>
<dbReference type="STRING" id="995060.SAMN04487904_11224"/>
<sequence>MIRGVDGPALPPVSAPAVRWRDNRSVPPAPSVSAVRLAVRRLLDSEPAARYRGVPLVVACSGGPDSLALAAATTHFARHRNVPVHGVVVDHGLQPGSDRVASDAAAQLTGLGCVEVDVARVEPDGTGGTEAAARRARYEALRLRRPEGSPVLLGHTLDDQAETVLLGLGRGSGARSLAGMRPLDGPWARPFLGVTRRTTEQACEELGLRPWHDPHNTDPAFTRVRLRSEVLPLLEEVLQGGVAEALSRTAVQLREDADALDAVAAGIRERVADSRELDARSLAEHPPALRRRVLRDWLSARGVPELSDAHLRAADALVGDWRGQGGHALPGNFALVRRRGTLLVECGGRGTEQRSSDG</sequence>
<organism evidence="10 11">
    <name type="scientific">Actinopolyspora righensis</name>
    <dbReference type="NCBI Taxonomy" id="995060"/>
    <lineage>
        <taxon>Bacteria</taxon>
        <taxon>Bacillati</taxon>
        <taxon>Actinomycetota</taxon>
        <taxon>Actinomycetes</taxon>
        <taxon>Actinopolysporales</taxon>
        <taxon>Actinopolysporaceae</taxon>
        <taxon>Actinopolyspora</taxon>
        <taxon>Actinopolyspora alba group</taxon>
    </lineage>
</organism>
<evidence type="ECO:0000256" key="3">
    <source>
        <dbReference type="ARBA" id="ARBA00022694"/>
    </source>
</evidence>
<dbReference type="GO" id="GO:0005524">
    <property type="term" value="F:ATP binding"/>
    <property type="evidence" value="ECO:0007669"/>
    <property type="project" value="UniProtKB-UniRule"/>
</dbReference>
<dbReference type="NCBIfam" id="TIGR02432">
    <property type="entry name" value="lysidine_TilS_N"/>
    <property type="match status" value="1"/>
</dbReference>
<evidence type="ECO:0000256" key="1">
    <source>
        <dbReference type="ARBA" id="ARBA00022490"/>
    </source>
</evidence>
<dbReference type="InterPro" id="IPR014729">
    <property type="entry name" value="Rossmann-like_a/b/a_fold"/>
</dbReference>
<keyword evidence="5 7" id="KW-0067">ATP-binding</keyword>
<proteinExistence type="inferred from homology"/>
<keyword evidence="3 7" id="KW-0819">tRNA processing</keyword>
<dbReference type="CDD" id="cd01992">
    <property type="entry name" value="TilS_N"/>
    <property type="match status" value="1"/>
</dbReference>
<gene>
    <name evidence="7" type="primary">tilS</name>
    <name evidence="10" type="ORF">SAMN04487904_11224</name>
</gene>
<evidence type="ECO:0000313" key="11">
    <source>
        <dbReference type="Proteomes" id="UP000199165"/>
    </source>
</evidence>
<dbReference type="AlphaFoldDB" id="A0A1I7BNG9"/>
<dbReference type="PANTHER" id="PTHR43033">
    <property type="entry name" value="TRNA(ILE)-LYSIDINE SYNTHASE-RELATED"/>
    <property type="match status" value="1"/>
</dbReference>
<evidence type="ECO:0000256" key="5">
    <source>
        <dbReference type="ARBA" id="ARBA00022840"/>
    </source>
</evidence>
<comment type="subcellular location">
    <subcellularLocation>
        <location evidence="7">Cytoplasm</location>
    </subcellularLocation>
</comment>
<dbReference type="EMBL" id="FPAT01000012">
    <property type="protein sequence ID" value="SFT88706.1"/>
    <property type="molecule type" value="Genomic_DNA"/>
</dbReference>
<accession>A0A1I7BNG9</accession>
<keyword evidence="11" id="KW-1185">Reference proteome</keyword>
<comment type="similarity">
    <text evidence="7">Belongs to the tRNA(Ile)-lysidine synthase family.</text>
</comment>
<evidence type="ECO:0000256" key="7">
    <source>
        <dbReference type="HAMAP-Rule" id="MF_01161"/>
    </source>
</evidence>
<dbReference type="Pfam" id="PF09179">
    <property type="entry name" value="TilS"/>
    <property type="match status" value="1"/>
</dbReference>
<dbReference type="InterPro" id="IPR012094">
    <property type="entry name" value="tRNA_Ile_lys_synt"/>
</dbReference>
<dbReference type="InterPro" id="IPR012795">
    <property type="entry name" value="tRNA_Ile_lys_synt_N"/>
</dbReference>
<keyword evidence="2 7" id="KW-0436">Ligase</keyword>